<dbReference type="GO" id="GO:0008836">
    <property type="term" value="F:diaminopimelate decarboxylase activity"/>
    <property type="evidence" value="ECO:0007669"/>
    <property type="project" value="TreeGrafter"/>
</dbReference>
<dbReference type="Pfam" id="PF02784">
    <property type="entry name" value="Orn_Arg_deC_N"/>
    <property type="match status" value="1"/>
</dbReference>
<evidence type="ECO:0000313" key="8">
    <source>
        <dbReference type="Proteomes" id="UP000503088"/>
    </source>
</evidence>
<gene>
    <name evidence="7" type="ORF">GXN76_14210</name>
</gene>
<feature type="domain" description="Orn/DAP/Arg decarboxylase 2 C-terminal" evidence="5">
    <location>
        <begin position="33"/>
        <end position="378"/>
    </location>
</feature>
<feature type="domain" description="Orn/DAP/Arg decarboxylase 2 N-terminal" evidence="6">
    <location>
        <begin position="37"/>
        <end position="284"/>
    </location>
</feature>
<feature type="modified residue" description="N6-(pyridoxal phosphate)lysine" evidence="3">
    <location>
        <position position="61"/>
    </location>
</feature>
<dbReference type="KEGG" id="kpul:GXN76_14210"/>
<evidence type="ECO:0000256" key="2">
    <source>
        <dbReference type="ARBA" id="ARBA00022898"/>
    </source>
</evidence>
<evidence type="ECO:0000256" key="3">
    <source>
        <dbReference type="PIRSR" id="PIRSR600183-50"/>
    </source>
</evidence>
<accession>A0A7D4CHG3</accession>
<dbReference type="CDD" id="cd06843">
    <property type="entry name" value="PLPDE_III_PvsE_like"/>
    <property type="match status" value="1"/>
</dbReference>
<sequence>MKAFQGQAEFWEKRVLQALKDRKNEEEPVCAYIYDLDALSRHLREVMDCLPPRCQMYYAMKANPDDHLLREVSRWVDGIEVASEGELTQANQIAAHLPKVFGGPGKTDQELRKAVLTGAKRIHVESRRELIRLNRIAGGARRQMPVLLRVNLRGPLPGATLQMAGEATPFGIQEGDIPDLLEEIKGLDHIRLDGFHFHSVSNQMNADDHLSLIQTYYERSRTWSEEANLPISTVNVGGGIGVNYQDFPRSFDWLSFTENLREWMAKFWPPQWKLMFECGRFLTAFCGTYVTQVLDIKENHGETFAIVRGGTHHFRLPASWGHSHPLTAISHAQREGQSVQNRRVHVAGQLCTPKDRLASDVWVDQLQVGDWILFLATGAYGWTISHHDFLNHPHPDKIYLQQEAMV</sequence>
<dbReference type="PRINTS" id="PR01182">
    <property type="entry name" value="ORNDCRBXLASE"/>
</dbReference>
<dbReference type="EMBL" id="CP048104">
    <property type="protein sequence ID" value="QKG85494.1"/>
    <property type="molecule type" value="Genomic_DNA"/>
</dbReference>
<dbReference type="InterPro" id="IPR002433">
    <property type="entry name" value="Orn_de-COase"/>
</dbReference>
<feature type="active site" description="Proton donor" evidence="3">
    <location>
        <position position="351"/>
    </location>
</feature>
<evidence type="ECO:0000256" key="4">
    <source>
        <dbReference type="RuleBase" id="RU003737"/>
    </source>
</evidence>
<dbReference type="InterPro" id="IPR029066">
    <property type="entry name" value="PLP-binding_barrel"/>
</dbReference>
<evidence type="ECO:0000259" key="6">
    <source>
        <dbReference type="Pfam" id="PF02784"/>
    </source>
</evidence>
<dbReference type="InterPro" id="IPR022644">
    <property type="entry name" value="De-COase2_N"/>
</dbReference>
<dbReference type="Gene3D" id="2.40.37.10">
    <property type="entry name" value="Lyase, Ornithine Decarboxylase, Chain A, domain 1"/>
    <property type="match status" value="1"/>
</dbReference>
<dbReference type="InterPro" id="IPR000183">
    <property type="entry name" value="Orn/DAP/Arg_de-COase"/>
</dbReference>
<evidence type="ECO:0000313" key="7">
    <source>
        <dbReference type="EMBL" id="QKG85494.1"/>
    </source>
</evidence>
<organism evidence="7 8">
    <name type="scientific">Kroppenstedtia pulmonis</name>
    <dbReference type="NCBI Taxonomy" id="1380685"/>
    <lineage>
        <taxon>Bacteria</taxon>
        <taxon>Bacillati</taxon>
        <taxon>Bacillota</taxon>
        <taxon>Bacilli</taxon>
        <taxon>Bacillales</taxon>
        <taxon>Thermoactinomycetaceae</taxon>
        <taxon>Kroppenstedtia</taxon>
    </lineage>
</organism>
<protein>
    <submittedName>
        <fullName evidence="7">Type III PLP-dependent enzyme</fullName>
    </submittedName>
</protein>
<dbReference type="RefSeq" id="WP_173224191.1">
    <property type="nucleotide sequence ID" value="NZ_CP048104.1"/>
</dbReference>
<name>A0A7D4CHG3_9BACL</name>
<dbReference type="InterPro" id="IPR022643">
    <property type="entry name" value="De-COase2_C"/>
</dbReference>
<proteinExistence type="inferred from homology"/>
<dbReference type="SUPFAM" id="SSF50621">
    <property type="entry name" value="Alanine racemase C-terminal domain-like"/>
    <property type="match status" value="1"/>
</dbReference>
<dbReference type="InterPro" id="IPR009006">
    <property type="entry name" value="Ala_racemase/Decarboxylase_C"/>
</dbReference>
<dbReference type="SUPFAM" id="SSF51419">
    <property type="entry name" value="PLP-binding barrel"/>
    <property type="match status" value="1"/>
</dbReference>
<comment type="similarity">
    <text evidence="4">Belongs to the Orn/Lys/Arg decarboxylase class-II family.</text>
</comment>
<dbReference type="PANTHER" id="PTHR43727">
    <property type="entry name" value="DIAMINOPIMELATE DECARBOXYLASE"/>
    <property type="match status" value="1"/>
</dbReference>
<dbReference type="GO" id="GO:0006596">
    <property type="term" value="P:polyamine biosynthetic process"/>
    <property type="evidence" value="ECO:0007669"/>
    <property type="project" value="InterPro"/>
</dbReference>
<evidence type="ECO:0000256" key="1">
    <source>
        <dbReference type="ARBA" id="ARBA00001933"/>
    </source>
</evidence>
<dbReference type="Gene3D" id="3.20.20.10">
    <property type="entry name" value="Alanine racemase"/>
    <property type="match status" value="1"/>
</dbReference>
<keyword evidence="2 3" id="KW-0663">Pyridoxal phosphate</keyword>
<dbReference type="AlphaFoldDB" id="A0A7D4CHG3"/>
<keyword evidence="8" id="KW-1185">Reference proteome</keyword>
<dbReference type="GO" id="GO:0009089">
    <property type="term" value="P:lysine biosynthetic process via diaminopimelate"/>
    <property type="evidence" value="ECO:0007669"/>
    <property type="project" value="TreeGrafter"/>
</dbReference>
<evidence type="ECO:0000259" key="5">
    <source>
        <dbReference type="Pfam" id="PF00278"/>
    </source>
</evidence>
<dbReference type="Proteomes" id="UP000503088">
    <property type="component" value="Chromosome"/>
</dbReference>
<comment type="cofactor">
    <cofactor evidence="1 3">
        <name>pyridoxal 5'-phosphate</name>
        <dbReference type="ChEBI" id="CHEBI:597326"/>
    </cofactor>
</comment>
<dbReference type="PRINTS" id="PR01179">
    <property type="entry name" value="ODADCRBXLASE"/>
</dbReference>
<reference evidence="7 8" key="1">
    <citation type="submission" date="2020-01" db="EMBL/GenBank/DDBJ databases">
        <authorList>
            <person name="Gulvik C.A."/>
            <person name="Batra D.G."/>
        </authorList>
    </citation>
    <scope>NUCLEOTIDE SEQUENCE [LARGE SCALE GENOMIC DNA]</scope>
    <source>
        <strain evidence="7 8">W9323</strain>
    </source>
</reference>
<dbReference type="PANTHER" id="PTHR43727:SF2">
    <property type="entry name" value="GROUP IV DECARBOXYLASE"/>
    <property type="match status" value="1"/>
</dbReference>
<dbReference type="Pfam" id="PF00278">
    <property type="entry name" value="Orn_DAP_Arg_deC"/>
    <property type="match status" value="1"/>
</dbReference>